<comment type="caution">
    <text evidence="1">The sequence shown here is derived from an EMBL/GenBank/DDBJ whole genome shotgun (WGS) entry which is preliminary data.</text>
</comment>
<accession>A0ABP8B0X2</accession>
<evidence type="ECO:0000313" key="1">
    <source>
        <dbReference type="EMBL" id="GAA4195402.1"/>
    </source>
</evidence>
<organism evidence="1 2">
    <name type="scientific">Gryllotalpicola kribbensis</name>
    <dbReference type="NCBI Taxonomy" id="993084"/>
    <lineage>
        <taxon>Bacteria</taxon>
        <taxon>Bacillati</taxon>
        <taxon>Actinomycetota</taxon>
        <taxon>Actinomycetes</taxon>
        <taxon>Micrococcales</taxon>
        <taxon>Microbacteriaceae</taxon>
        <taxon>Gryllotalpicola</taxon>
    </lineage>
</organism>
<reference evidence="2" key="1">
    <citation type="journal article" date="2019" name="Int. J. Syst. Evol. Microbiol.">
        <title>The Global Catalogue of Microorganisms (GCM) 10K type strain sequencing project: providing services to taxonomists for standard genome sequencing and annotation.</title>
        <authorList>
            <consortium name="The Broad Institute Genomics Platform"/>
            <consortium name="The Broad Institute Genome Sequencing Center for Infectious Disease"/>
            <person name="Wu L."/>
            <person name="Ma J."/>
        </authorList>
    </citation>
    <scope>NUCLEOTIDE SEQUENCE [LARGE SCALE GENOMIC DNA]</scope>
    <source>
        <strain evidence="2">JCM 17593</strain>
    </source>
</reference>
<keyword evidence="2" id="KW-1185">Reference proteome</keyword>
<gene>
    <name evidence="1" type="ORF">GCM10022288_32250</name>
</gene>
<dbReference type="Proteomes" id="UP001500213">
    <property type="component" value="Unassembled WGS sequence"/>
</dbReference>
<sequence length="104" mass="11184">MLERPAPRPAGVLGTHGSTLATVRVPRADGAPFEVQLVAREVDLDTCAVYVDGRKRGWIHHEGHYYVAYAGQIPEYAHECGHSLLWDEAAALLLSAAPAPAARA</sequence>
<name>A0ABP8B0X2_9MICO</name>
<evidence type="ECO:0000313" key="2">
    <source>
        <dbReference type="Proteomes" id="UP001500213"/>
    </source>
</evidence>
<dbReference type="EMBL" id="BAABBX010000018">
    <property type="protein sequence ID" value="GAA4195402.1"/>
    <property type="molecule type" value="Genomic_DNA"/>
</dbReference>
<protein>
    <submittedName>
        <fullName evidence="1">Uncharacterized protein</fullName>
    </submittedName>
</protein>
<proteinExistence type="predicted"/>